<keyword evidence="3" id="KW-1133">Transmembrane helix</keyword>
<dbReference type="Proteomes" id="UP000003675">
    <property type="component" value="Unassembled WGS sequence"/>
</dbReference>
<dbReference type="InterPro" id="IPR001647">
    <property type="entry name" value="HTH_TetR"/>
</dbReference>
<dbReference type="InterPro" id="IPR050624">
    <property type="entry name" value="HTH-type_Tx_Regulator"/>
</dbReference>
<evidence type="ECO:0000313" key="6">
    <source>
        <dbReference type="EMBL" id="KRK60700.1"/>
    </source>
</evidence>
<comment type="caution">
    <text evidence="5">The sequence shown here is derived from an EMBL/GenBank/DDBJ whole genome shotgun (WGS) entry which is preliminary data.</text>
</comment>
<dbReference type="RefSeq" id="WP_007124828.1">
    <property type="nucleotide sequence ID" value="NZ_AZDK01000002.1"/>
</dbReference>
<dbReference type="InterPro" id="IPR009057">
    <property type="entry name" value="Homeodomain-like_sf"/>
</dbReference>
<keyword evidence="1 2" id="KW-0238">DNA-binding</keyword>
<keyword evidence="3" id="KW-0812">Transmembrane</keyword>
<feature type="domain" description="HTH tetR-type" evidence="4">
    <location>
        <begin position="10"/>
        <end position="70"/>
    </location>
</feature>
<dbReference type="HOGENOM" id="CLU_087539_3_1_9"/>
<dbReference type="OrthoDB" id="9810250at2"/>
<organism evidence="5 7">
    <name type="scientific">Limosilactobacillus antri DSM 16041</name>
    <dbReference type="NCBI Taxonomy" id="525309"/>
    <lineage>
        <taxon>Bacteria</taxon>
        <taxon>Bacillati</taxon>
        <taxon>Bacillota</taxon>
        <taxon>Bacilli</taxon>
        <taxon>Lactobacillales</taxon>
        <taxon>Lactobacillaceae</taxon>
        <taxon>Limosilactobacillus</taxon>
    </lineage>
</organism>
<reference evidence="6 8" key="2">
    <citation type="journal article" date="2015" name="Genome Announc.">
        <title>Expanding the biotechnology potential of lactobacilli through comparative genomics of 213 strains and associated genera.</title>
        <authorList>
            <person name="Sun Z."/>
            <person name="Harris H.M."/>
            <person name="McCann A."/>
            <person name="Guo C."/>
            <person name="Argimon S."/>
            <person name="Zhang W."/>
            <person name="Yang X."/>
            <person name="Jeffery I.B."/>
            <person name="Cooney J.C."/>
            <person name="Kagawa T.F."/>
            <person name="Liu W."/>
            <person name="Song Y."/>
            <person name="Salvetti E."/>
            <person name="Wrobel A."/>
            <person name="Rasinkangas P."/>
            <person name="Parkhill J."/>
            <person name="Rea M.C."/>
            <person name="O'Sullivan O."/>
            <person name="Ritari J."/>
            <person name="Douillard F.P."/>
            <person name="Paul Ross R."/>
            <person name="Yang R."/>
            <person name="Briner A.E."/>
            <person name="Felis G.E."/>
            <person name="de Vos W.M."/>
            <person name="Barrangou R."/>
            <person name="Klaenhammer T.R."/>
            <person name="Caufield P.W."/>
            <person name="Cui Y."/>
            <person name="Zhang H."/>
            <person name="O'Toole P.W."/>
        </authorList>
    </citation>
    <scope>NUCLEOTIDE SEQUENCE [LARGE SCALE GENOMIC DNA]</scope>
    <source>
        <strain evidence="6 8">DSM 16041</strain>
    </source>
</reference>
<proteinExistence type="predicted"/>
<dbReference type="EMBL" id="ACLL01000006">
    <property type="protein sequence ID" value="EEW54680.1"/>
    <property type="molecule type" value="Genomic_DNA"/>
</dbReference>
<evidence type="ECO:0000313" key="8">
    <source>
        <dbReference type="Proteomes" id="UP000051883"/>
    </source>
</evidence>
<name>C8P4B2_9LACO</name>
<keyword evidence="8" id="KW-1185">Reference proteome</keyword>
<accession>C8P4B2</accession>
<dbReference type="Proteomes" id="UP000051883">
    <property type="component" value="Unassembled WGS sequence"/>
</dbReference>
<dbReference type="SUPFAM" id="SSF46689">
    <property type="entry name" value="Homeodomain-like"/>
    <property type="match status" value="1"/>
</dbReference>
<sequence length="201" mass="22849">MTVQEDMRVRRTKQNIINAFVALTKEKSIDAITVQEIAARAMVNRATFYAHYRDKDDLYGQIFNEAIGLFTPLRNPLLFLNRQVMFTKLETTLAAVLKNCAANRDLLLLIIDGTPARKLEQQLRPILTTNIGGILNQFGITQKSPIPEDLVITYILSIFISVLSWWLHEGNDQHLTARQLAHTLIELALDGHMHVLGLEMK</sequence>
<reference evidence="5 7" key="1">
    <citation type="submission" date="2009-09" db="EMBL/GenBank/DDBJ databases">
        <authorList>
            <person name="Qin X."/>
            <person name="Bachman B."/>
            <person name="Battles P."/>
            <person name="Bell A."/>
            <person name="Bess C."/>
            <person name="Bickham C."/>
            <person name="Chaboub L."/>
            <person name="Chen D."/>
            <person name="Coyle M."/>
            <person name="Deiros D.R."/>
            <person name="Dinh H."/>
            <person name="Forbes L."/>
            <person name="Fowler G."/>
            <person name="Francisco L."/>
            <person name="Fu Q."/>
            <person name="Gubbala S."/>
            <person name="Hale W."/>
            <person name="Han Y."/>
            <person name="Hemphill L."/>
            <person name="Highlander S.K."/>
            <person name="Hirani K."/>
            <person name="Hogues M."/>
            <person name="Jackson L."/>
            <person name="Jakkamsetti A."/>
            <person name="Javaid M."/>
            <person name="Jiang H."/>
            <person name="Korchina V."/>
            <person name="Kovar C."/>
            <person name="Lara F."/>
            <person name="Lee S."/>
            <person name="Mata R."/>
            <person name="Mathew T."/>
            <person name="Moen C."/>
            <person name="Morales K."/>
            <person name="Munidasa M."/>
            <person name="Nazareth L."/>
            <person name="Ngo R."/>
            <person name="Nguyen L."/>
            <person name="Okwuonu G."/>
            <person name="Ongeri F."/>
            <person name="Patil S."/>
            <person name="Petrosino J."/>
            <person name="Pham C."/>
            <person name="Pham P."/>
            <person name="Pu L.-L."/>
            <person name="Puazo M."/>
            <person name="Raj R."/>
            <person name="Reid J."/>
            <person name="Rouhana J."/>
            <person name="Saada N."/>
            <person name="Shang Y."/>
            <person name="Simmons D."/>
            <person name="Thornton R."/>
            <person name="Warren J."/>
            <person name="Weissenberger G."/>
            <person name="Zhang J."/>
            <person name="Zhang L."/>
            <person name="Zhou C."/>
            <person name="Zhu D."/>
            <person name="Muzny D."/>
            <person name="Worley K."/>
            <person name="Gibbs R."/>
        </authorList>
    </citation>
    <scope>NUCLEOTIDE SEQUENCE [LARGE SCALE GENOMIC DNA]</scope>
    <source>
        <strain evidence="5 7">DSM 16041</strain>
    </source>
</reference>
<evidence type="ECO:0000313" key="5">
    <source>
        <dbReference type="EMBL" id="EEW54680.1"/>
    </source>
</evidence>
<dbReference type="PANTHER" id="PTHR43479">
    <property type="entry name" value="ACREF/ENVCD OPERON REPRESSOR-RELATED"/>
    <property type="match status" value="1"/>
</dbReference>
<keyword evidence="3" id="KW-0472">Membrane</keyword>
<evidence type="ECO:0000313" key="7">
    <source>
        <dbReference type="Proteomes" id="UP000003675"/>
    </source>
</evidence>
<dbReference type="EMBL" id="AZDK01000002">
    <property type="protein sequence ID" value="KRK60700.1"/>
    <property type="molecule type" value="Genomic_DNA"/>
</dbReference>
<evidence type="ECO:0000259" key="4">
    <source>
        <dbReference type="PROSITE" id="PS50977"/>
    </source>
</evidence>
<dbReference type="Pfam" id="PF00440">
    <property type="entry name" value="TetR_N"/>
    <property type="match status" value="1"/>
</dbReference>
<evidence type="ECO:0000256" key="3">
    <source>
        <dbReference type="SAM" id="Phobius"/>
    </source>
</evidence>
<feature type="transmembrane region" description="Helical" evidence="3">
    <location>
        <begin position="150"/>
        <end position="168"/>
    </location>
</feature>
<dbReference type="STRING" id="525309.HMPREF0494_0156"/>
<dbReference type="PATRIC" id="fig|525309.8.peg.744"/>
<dbReference type="AlphaFoldDB" id="C8P4B2"/>
<gene>
    <name evidence="6" type="ORF">FC31_GL000733</name>
    <name evidence="5" type="ORF">HMPREF0494_0156</name>
</gene>
<dbReference type="eggNOG" id="COG1309">
    <property type="taxonomic scope" value="Bacteria"/>
</dbReference>
<evidence type="ECO:0000256" key="2">
    <source>
        <dbReference type="PROSITE-ProRule" id="PRU00335"/>
    </source>
</evidence>
<evidence type="ECO:0000256" key="1">
    <source>
        <dbReference type="ARBA" id="ARBA00023125"/>
    </source>
</evidence>
<dbReference type="GO" id="GO:0003677">
    <property type="term" value="F:DNA binding"/>
    <property type="evidence" value="ECO:0007669"/>
    <property type="project" value="UniProtKB-UniRule"/>
</dbReference>
<dbReference type="Gene3D" id="1.10.357.10">
    <property type="entry name" value="Tetracycline Repressor, domain 2"/>
    <property type="match status" value="1"/>
</dbReference>
<dbReference type="PROSITE" id="PS50977">
    <property type="entry name" value="HTH_TETR_2"/>
    <property type="match status" value="1"/>
</dbReference>
<dbReference type="PANTHER" id="PTHR43479:SF7">
    <property type="entry name" value="TETR-FAMILY TRANSCRIPTIONAL REGULATOR"/>
    <property type="match status" value="1"/>
</dbReference>
<protein>
    <submittedName>
        <fullName evidence="6">TetR family transcriptional regulator</fullName>
    </submittedName>
    <submittedName>
        <fullName evidence="5">Transcriptional regulator, TetR family</fullName>
    </submittedName>
</protein>
<feature type="DNA-binding region" description="H-T-H motif" evidence="2">
    <location>
        <begin position="33"/>
        <end position="52"/>
    </location>
</feature>